<feature type="transmembrane region" description="Helical" evidence="1">
    <location>
        <begin position="6"/>
        <end position="29"/>
    </location>
</feature>
<sequence precursor="true">MSGLSLLLVFVTASPVLILGAVVVLSLFVETMIEGSIGK</sequence>
<reference evidence="4" key="2">
    <citation type="journal article" date="2011" name="J. Bacteriol.">
        <title>Genome sequences of eight morphologically diverse alphaproteobacteria.</title>
        <authorList>
            <consortium name="US DOE Joint Genome Institute"/>
            <person name="Brown P.J."/>
            <person name="Kysela D.T."/>
            <person name="Buechlein A."/>
            <person name="Hemmerich C."/>
            <person name="Brun Y.V."/>
        </authorList>
    </citation>
    <scope>NUCLEOTIDE SEQUENCE [LARGE SCALE GENOMIC DNA]</scope>
    <source>
        <strain evidence="4">ATCC 51888 / DSM 1869 / NCIB 11706 / TK 0415</strain>
    </source>
</reference>
<evidence type="ECO:0000313" key="2">
    <source>
        <dbReference type="EMBL" id="ADJ21972.1"/>
    </source>
</evidence>
<dbReference type="KEGG" id="hdn:Hden_0145"/>
<dbReference type="Proteomes" id="UP000002033">
    <property type="component" value="Chromosome"/>
</dbReference>
<evidence type="ECO:0000256" key="1">
    <source>
        <dbReference type="SAM" id="Phobius"/>
    </source>
</evidence>
<dbReference type="AlphaFoldDB" id="D8JQ51"/>
<reference evidence="2" key="1">
    <citation type="submission" date="2010-06" db="EMBL/GenBank/DDBJ databases">
        <title>Complete sequence of Hyphomicrobium denitrificans ATCC 51888.</title>
        <authorList>
            <consortium name="US DOE Joint Genome Institute"/>
            <person name="Lucas S."/>
            <person name="Copeland A."/>
            <person name="Lapidus A."/>
            <person name="Cheng J.-F."/>
            <person name="Bruce D."/>
            <person name="Goodwin L."/>
            <person name="Pitluck S."/>
            <person name="Held B."/>
            <person name="Detter J.C."/>
            <person name="Han C."/>
            <person name="Tapia R."/>
            <person name="Land M."/>
            <person name="Hauser L."/>
            <person name="Kyrpides N."/>
            <person name="Ivanova N."/>
            <person name="Brown P.J.B."/>
            <person name="Brun Y.V."/>
            <person name="Woyke T."/>
        </authorList>
    </citation>
    <scope>NUCLEOTIDE SEQUENCE</scope>
    <source>
        <strain evidence="2">ATCC 51888</strain>
    </source>
</reference>
<evidence type="ECO:0000313" key="3">
    <source>
        <dbReference type="EMBL" id="ADJ23377.1"/>
    </source>
</evidence>
<accession>D8JQ51</accession>
<dbReference type="KEGG" id="hdn:Hden_1565"/>
<dbReference type="HOGENOM" id="CLU_3311033_0_0_5"/>
<gene>
    <name evidence="2" type="ordered locus">Hden_0145</name>
    <name evidence="3" type="ordered locus">Hden_1565</name>
</gene>
<keyword evidence="1" id="KW-1133">Transmembrane helix</keyword>
<protein>
    <submittedName>
        <fullName evidence="2">Uncharacterized protein</fullName>
    </submittedName>
</protein>
<organism evidence="2 4">
    <name type="scientific">Hyphomicrobium denitrificans (strain ATCC 51888 / DSM 1869 / NCIMB 11706 / TK 0415)</name>
    <dbReference type="NCBI Taxonomy" id="582899"/>
    <lineage>
        <taxon>Bacteria</taxon>
        <taxon>Pseudomonadati</taxon>
        <taxon>Pseudomonadota</taxon>
        <taxon>Alphaproteobacteria</taxon>
        <taxon>Hyphomicrobiales</taxon>
        <taxon>Hyphomicrobiaceae</taxon>
        <taxon>Hyphomicrobium</taxon>
    </lineage>
</organism>
<name>D8JQ51_HYPDA</name>
<dbReference type="EMBL" id="CP002083">
    <property type="protein sequence ID" value="ADJ21972.1"/>
    <property type="molecule type" value="Genomic_DNA"/>
</dbReference>
<keyword evidence="4" id="KW-1185">Reference proteome</keyword>
<dbReference type="STRING" id="582899.Hden_0145"/>
<proteinExistence type="predicted"/>
<evidence type="ECO:0000313" key="4">
    <source>
        <dbReference type="Proteomes" id="UP000002033"/>
    </source>
</evidence>
<keyword evidence="1" id="KW-0812">Transmembrane</keyword>
<dbReference type="EMBL" id="CP002083">
    <property type="protein sequence ID" value="ADJ23377.1"/>
    <property type="molecule type" value="Genomic_DNA"/>
</dbReference>
<keyword evidence="1" id="KW-0472">Membrane</keyword>